<accession>A0A1I7RRU1</accession>
<dbReference type="SMART" id="SM00365">
    <property type="entry name" value="LRR_SD22"/>
    <property type="match status" value="9"/>
</dbReference>
<reference evidence="6" key="1">
    <citation type="submission" date="2016-11" db="UniProtKB">
        <authorList>
            <consortium name="WormBaseParasite"/>
        </authorList>
    </citation>
    <scope>IDENTIFICATION</scope>
</reference>
<dbReference type="eggNOG" id="KOG0531">
    <property type="taxonomic scope" value="Eukaryota"/>
</dbReference>
<keyword evidence="1" id="KW-0433">Leucine-rich repeat</keyword>
<dbReference type="PANTHER" id="PTHR46652">
    <property type="entry name" value="LEUCINE-RICH REPEAT AND IQ DOMAIN-CONTAINING PROTEIN 1-RELATED"/>
    <property type="match status" value="1"/>
</dbReference>
<dbReference type="SUPFAM" id="SSF52058">
    <property type="entry name" value="L domain-like"/>
    <property type="match status" value="2"/>
</dbReference>
<proteinExistence type="predicted"/>
<evidence type="ECO:0000313" key="6">
    <source>
        <dbReference type="WBParaSite" id="BXY_0343900.1"/>
    </source>
</evidence>
<evidence type="ECO:0000313" key="3">
    <source>
        <dbReference type="EMBL" id="CAD5231908.1"/>
    </source>
</evidence>
<dbReference type="OrthoDB" id="266138at2759"/>
<sequence length="1167" mass="132805">MSLSTDRNEQNLKGRYFKYLESLCVSNGIEMDKLKAMATDYELLEMFFGGLPVLVGLRYFDHLQTLRLMGQEIQNLSPLSEVAETLEELWICECSLDDIAGMEACTKIRRLYLYSNRIHDASVLSYLKSLDILWIQDNQLDSLEFLKDLQYLSSLKVGGDQFNDSLALSISQWPPKLQFLDIAGNTLSSFQSLLSLSCCEVLRRLNICNDKYPSNGLIREEEQLVWLTFHFPFLESFDGDTLNEKFISNYTMQAEKKAALEMNSMIKSSRKMIGQLDSISKNEAKMQEKLSSFINALTKASSVVSKKEGRRELTLKLHDLYNLKLKALPNSQAGCIKCEKEVFYISNYLLPSWKMESAGRTMAREAPKTELLDLEQTLQGFCTIEEPKIKIKTAVLFSLTPLDKTEMKNLFFLHPSSETAVWDFADLIEIGNQRLAMDGNLKCKVFKDLSSLSNESYKTLCTCSWPLVKVKANAKAEKIEDQNNNSYEAQGKDECYYWGNLELVFLCVIELQRSSWPTFEEVKNIHHFDEHINNQVKTLKDLGIELKLEKVVLPLQKQATEEEGAEGETQEIVKPKQQNKVSEIITEKLTSGRYRINGPIWSGKELSLRNPIELTLAYTKSAKVEESNMFSQIVALNLENLNINSLDGIEQLEKLRYLSLASNNLLSVKRLRKLDKLLFLDISQNNISKIDELPGSLCGLKAFQNQLTSVTFCSKLQLLTYLNLSHNRIKSMKGIEELKTLHTLLLTDNMLKDKTEVELLQELPNLRFVDLMGNPLADDDNYKKVVLNGNNSNAENENSSDADKQNQVVRKAGKILTMDFLEKEFGESLGQENEFNWSDHQFQMIALDRTALDKLQNITAINLSNNHLQHLYELVHLHNLVDLDLSSNQIISLTTENLPEILPKLEVLNFSSNNLTCQSLARVGLAKLPQLKRLILSGNKLTRFDGDSFDLERLESLDLSDNDIKIIRKKTLKNIKEISLANNGLKDLEGLSLPNVTVLNVSKNKISSCAAMKSLKDMKHLKSLDCSENPVTARRVYIDYIKKQLPGLEELDSEVVIRTVPETNKEESNGTEKPRIRAHIKANPMAVQIANSKSSAAKRYIDFKLLKEKSDVTPEMDPQDKQNTFQSLQKSQSLFNLMAPEATNLNVQDFIISGKRITKYSRVYKMN</sequence>
<dbReference type="PROSITE" id="PS51450">
    <property type="entry name" value="LRR"/>
    <property type="match status" value="7"/>
</dbReference>
<dbReference type="InterPro" id="IPR032675">
    <property type="entry name" value="LRR_dom_sf"/>
</dbReference>
<dbReference type="InterPro" id="IPR001611">
    <property type="entry name" value="Leu-rich_rpt"/>
</dbReference>
<evidence type="ECO:0000313" key="5">
    <source>
        <dbReference type="Proteomes" id="UP000659654"/>
    </source>
</evidence>
<evidence type="ECO:0000256" key="2">
    <source>
        <dbReference type="ARBA" id="ARBA00022737"/>
    </source>
</evidence>
<evidence type="ECO:0000313" key="4">
    <source>
        <dbReference type="Proteomes" id="UP000095284"/>
    </source>
</evidence>
<keyword evidence="2" id="KW-0677">Repeat</keyword>
<evidence type="ECO:0000256" key="1">
    <source>
        <dbReference type="ARBA" id="ARBA00022614"/>
    </source>
</evidence>
<dbReference type="WBParaSite" id="BXY_0343900.1">
    <property type="protein sequence ID" value="BXY_0343900.1"/>
    <property type="gene ID" value="BXY_0343900"/>
</dbReference>
<dbReference type="InterPro" id="IPR050836">
    <property type="entry name" value="SDS22/Internalin_LRR"/>
</dbReference>
<dbReference type="Pfam" id="PF14580">
    <property type="entry name" value="LRR_9"/>
    <property type="match status" value="1"/>
</dbReference>
<keyword evidence="5" id="KW-1185">Reference proteome</keyword>
<name>A0A1I7RRU1_BURXY</name>
<reference evidence="3" key="2">
    <citation type="submission" date="2020-09" db="EMBL/GenBank/DDBJ databases">
        <authorList>
            <person name="Kikuchi T."/>
        </authorList>
    </citation>
    <scope>NUCLEOTIDE SEQUENCE</scope>
    <source>
        <strain evidence="3">Ka4C1</strain>
    </source>
</reference>
<dbReference type="InterPro" id="IPR003591">
    <property type="entry name" value="Leu-rich_rpt_typical-subtyp"/>
</dbReference>
<dbReference type="Proteomes" id="UP000095284">
    <property type="component" value="Unplaced"/>
</dbReference>
<organism evidence="4 6">
    <name type="scientific">Bursaphelenchus xylophilus</name>
    <name type="common">Pinewood nematode worm</name>
    <name type="synonym">Aphelenchoides xylophilus</name>
    <dbReference type="NCBI Taxonomy" id="6326"/>
    <lineage>
        <taxon>Eukaryota</taxon>
        <taxon>Metazoa</taxon>
        <taxon>Ecdysozoa</taxon>
        <taxon>Nematoda</taxon>
        <taxon>Chromadorea</taxon>
        <taxon>Rhabditida</taxon>
        <taxon>Tylenchina</taxon>
        <taxon>Tylenchomorpha</taxon>
        <taxon>Aphelenchoidea</taxon>
        <taxon>Aphelenchoididae</taxon>
        <taxon>Bursaphelenchus</taxon>
    </lineage>
</organism>
<dbReference type="Proteomes" id="UP000582659">
    <property type="component" value="Unassembled WGS sequence"/>
</dbReference>
<dbReference type="PANTHER" id="PTHR46652:SF3">
    <property type="entry name" value="LEUCINE-RICH REPEAT-CONTAINING PROTEIN 9"/>
    <property type="match status" value="1"/>
</dbReference>
<gene>
    <name evidence="3" type="ORF">BXYJ_LOCUS11999</name>
</gene>
<dbReference type="SMART" id="SM00369">
    <property type="entry name" value="LRR_TYP"/>
    <property type="match status" value="8"/>
</dbReference>
<dbReference type="EMBL" id="CAJFCV020000005">
    <property type="protein sequence ID" value="CAG9123476.1"/>
    <property type="molecule type" value="Genomic_DNA"/>
</dbReference>
<dbReference type="Gene3D" id="3.80.10.10">
    <property type="entry name" value="Ribonuclease Inhibitor"/>
    <property type="match status" value="5"/>
</dbReference>
<dbReference type="SMR" id="A0A1I7RRU1"/>
<dbReference type="AlphaFoldDB" id="A0A1I7RRU1"/>
<protein>
    <submittedName>
        <fullName evidence="3">(pine wood nematode) hypothetical protein</fullName>
    </submittedName>
</protein>
<dbReference type="Proteomes" id="UP000659654">
    <property type="component" value="Unassembled WGS sequence"/>
</dbReference>
<dbReference type="EMBL" id="CAJFDI010000005">
    <property type="protein sequence ID" value="CAD5231908.1"/>
    <property type="molecule type" value="Genomic_DNA"/>
</dbReference>